<keyword evidence="2" id="KW-0001">2Fe-2S</keyword>
<proteinExistence type="predicted"/>
<dbReference type="GO" id="GO:0005506">
    <property type="term" value="F:iron ion binding"/>
    <property type="evidence" value="ECO:0007669"/>
    <property type="project" value="InterPro"/>
</dbReference>
<dbReference type="Gene3D" id="2.102.10.10">
    <property type="entry name" value="Rieske [2Fe-2S] iron-sulphur domain"/>
    <property type="match status" value="1"/>
</dbReference>
<evidence type="ECO:0000256" key="4">
    <source>
        <dbReference type="ARBA" id="ARBA00023002"/>
    </source>
</evidence>
<dbReference type="PANTHER" id="PTHR43756">
    <property type="entry name" value="CHOLINE MONOOXYGENASE, CHLOROPLASTIC"/>
    <property type="match status" value="1"/>
</dbReference>
<feature type="domain" description="Rieske" evidence="7">
    <location>
        <begin position="29"/>
        <end position="138"/>
    </location>
</feature>
<keyword evidence="4" id="KW-0560">Oxidoreductase</keyword>
<keyword evidence="5" id="KW-0408">Iron</keyword>
<dbReference type="Proteomes" id="UP000295783">
    <property type="component" value="Unassembled WGS sequence"/>
</dbReference>
<dbReference type="GO" id="GO:0051537">
    <property type="term" value="F:2 iron, 2 sulfur cluster binding"/>
    <property type="evidence" value="ECO:0007669"/>
    <property type="project" value="UniProtKB-KW"/>
</dbReference>
<gene>
    <name evidence="8" type="ORF">A8950_1188</name>
</gene>
<evidence type="ECO:0000256" key="3">
    <source>
        <dbReference type="ARBA" id="ARBA00022723"/>
    </source>
</evidence>
<reference evidence="8 9" key="1">
    <citation type="submission" date="2019-03" db="EMBL/GenBank/DDBJ databases">
        <title>Genomic Encyclopedia of Type Strains, Phase III (KMG-III): the genomes of soil and plant-associated and newly described type strains.</title>
        <authorList>
            <person name="Whitman W."/>
        </authorList>
    </citation>
    <scope>NUCLEOTIDE SEQUENCE [LARGE SCALE GENOMIC DNA]</scope>
    <source>
        <strain evidence="8 9">CGMCC 1.7660</strain>
    </source>
</reference>
<dbReference type="CDD" id="cd00680">
    <property type="entry name" value="RHO_alpha_C"/>
    <property type="match status" value="1"/>
</dbReference>
<protein>
    <submittedName>
        <fullName evidence="8">Phenylpropionate dioxygenase-like ring-hydroxylating dioxygenase large terminal subunit</fullName>
    </submittedName>
</protein>
<organism evidence="8 9">
    <name type="scientific">Dongia mobilis</name>
    <dbReference type="NCBI Taxonomy" id="578943"/>
    <lineage>
        <taxon>Bacteria</taxon>
        <taxon>Pseudomonadati</taxon>
        <taxon>Pseudomonadota</taxon>
        <taxon>Alphaproteobacteria</taxon>
        <taxon>Rhodospirillales</taxon>
        <taxon>Dongiaceae</taxon>
        <taxon>Dongia</taxon>
    </lineage>
</organism>
<keyword evidence="8" id="KW-0223">Dioxygenase</keyword>
<keyword evidence="3" id="KW-0479">Metal-binding</keyword>
<dbReference type="CDD" id="cd03469">
    <property type="entry name" value="Rieske_RO_Alpha_N"/>
    <property type="match status" value="1"/>
</dbReference>
<dbReference type="InterPro" id="IPR015879">
    <property type="entry name" value="Ring_hydroxy_dOase_asu_C_dom"/>
</dbReference>
<keyword evidence="6" id="KW-0411">Iron-sulfur</keyword>
<dbReference type="GO" id="GO:0051213">
    <property type="term" value="F:dioxygenase activity"/>
    <property type="evidence" value="ECO:0007669"/>
    <property type="project" value="UniProtKB-KW"/>
</dbReference>
<dbReference type="PRINTS" id="PR00090">
    <property type="entry name" value="RNGDIOXGNASE"/>
</dbReference>
<evidence type="ECO:0000313" key="8">
    <source>
        <dbReference type="EMBL" id="TDQ82907.1"/>
    </source>
</evidence>
<dbReference type="InterPro" id="IPR017941">
    <property type="entry name" value="Rieske_2Fe-2S"/>
</dbReference>
<evidence type="ECO:0000259" key="7">
    <source>
        <dbReference type="PROSITE" id="PS51296"/>
    </source>
</evidence>
<dbReference type="Gene3D" id="3.90.380.10">
    <property type="entry name" value="Naphthalene 1,2-dioxygenase Alpha Subunit, Chain A, domain 1"/>
    <property type="match status" value="1"/>
</dbReference>
<sequence length="372" mass="42343">MPPKTLPGWIYRSESFHALEREAIFTRTWQLVGHQSEIALPGDYLRFDLMGESAIVLRDRDGEIRAFYNVCRHRAFRLLDGATGHCGKAIRCRYHGFTYGLDGALLAVPGEPMFDGFDKSCHGLRSIELEIFLGLIFIRFGGDGPSVAMQLSPYLEALQRYRIEEMQPLGPHVTTPIRADWKVAVENNIEGYHIATAHPGLQRLYGRNYRFETAPLGVSHAGGELRAMPTQTWSERHYLNLLPEVEHLEPQQRRGWYYYAMFPNLAFDIYPDQIDYFQILPIAPGMAMSRFRAFALPDPRREMRAARYLNQRINREVGKEDVALVEGVQAGLGSRGYGTGILSGQESRVKQFHDMILAAIPEASRQMLLEPN</sequence>
<dbReference type="RefSeq" id="WP_166645020.1">
    <property type="nucleotide sequence ID" value="NZ_SNYW01000007.1"/>
</dbReference>
<evidence type="ECO:0000256" key="5">
    <source>
        <dbReference type="ARBA" id="ARBA00023004"/>
    </source>
</evidence>
<comment type="caution">
    <text evidence="8">The sequence shown here is derived from an EMBL/GenBank/DDBJ whole genome shotgun (WGS) entry which is preliminary data.</text>
</comment>
<dbReference type="AlphaFoldDB" id="A0A4R6WYP0"/>
<dbReference type="EMBL" id="SNYW01000007">
    <property type="protein sequence ID" value="TDQ82907.1"/>
    <property type="molecule type" value="Genomic_DNA"/>
</dbReference>
<evidence type="ECO:0000256" key="1">
    <source>
        <dbReference type="ARBA" id="ARBA00001962"/>
    </source>
</evidence>
<dbReference type="InterPro" id="IPR001663">
    <property type="entry name" value="Rng_hydr_dOase-A"/>
</dbReference>
<evidence type="ECO:0000256" key="2">
    <source>
        <dbReference type="ARBA" id="ARBA00022714"/>
    </source>
</evidence>
<dbReference type="SUPFAM" id="SSF55961">
    <property type="entry name" value="Bet v1-like"/>
    <property type="match status" value="1"/>
</dbReference>
<dbReference type="Pfam" id="PF00355">
    <property type="entry name" value="Rieske"/>
    <property type="match status" value="1"/>
</dbReference>
<dbReference type="PANTHER" id="PTHR43756:SF5">
    <property type="entry name" value="CHOLINE MONOOXYGENASE, CHLOROPLASTIC"/>
    <property type="match status" value="1"/>
</dbReference>
<keyword evidence="9" id="KW-1185">Reference proteome</keyword>
<accession>A0A4R6WYP0</accession>
<dbReference type="InterPro" id="IPR036922">
    <property type="entry name" value="Rieske_2Fe-2S_sf"/>
</dbReference>
<name>A0A4R6WYP0_9PROT</name>
<dbReference type="SUPFAM" id="SSF50022">
    <property type="entry name" value="ISP domain"/>
    <property type="match status" value="1"/>
</dbReference>
<evidence type="ECO:0000256" key="6">
    <source>
        <dbReference type="ARBA" id="ARBA00023014"/>
    </source>
</evidence>
<dbReference type="Pfam" id="PF00848">
    <property type="entry name" value="Ring_hydroxyl_A"/>
    <property type="match status" value="1"/>
</dbReference>
<evidence type="ECO:0000313" key="9">
    <source>
        <dbReference type="Proteomes" id="UP000295783"/>
    </source>
</evidence>
<comment type="cofactor">
    <cofactor evidence="1">
        <name>Fe cation</name>
        <dbReference type="ChEBI" id="CHEBI:24875"/>
    </cofactor>
</comment>
<dbReference type="PROSITE" id="PS51296">
    <property type="entry name" value="RIESKE"/>
    <property type="match status" value="1"/>
</dbReference>